<organism evidence="2 3">
    <name type="scientific">Komarekiella delphini-convector SJRDD-AB1</name>
    <dbReference type="NCBI Taxonomy" id="2593771"/>
    <lineage>
        <taxon>Bacteria</taxon>
        <taxon>Bacillati</taxon>
        <taxon>Cyanobacteriota</taxon>
        <taxon>Cyanophyceae</taxon>
        <taxon>Nostocales</taxon>
        <taxon>Nostocaceae</taxon>
        <taxon>Komarekiella</taxon>
        <taxon>Komarekiella delphini-convector</taxon>
    </lineage>
</organism>
<protein>
    <submittedName>
        <fullName evidence="2">DUF1822 family protein</fullName>
    </submittedName>
</protein>
<evidence type="ECO:0000259" key="1">
    <source>
        <dbReference type="Pfam" id="PF20694"/>
    </source>
</evidence>
<reference evidence="2" key="1">
    <citation type="submission" date="2019-07" db="EMBL/GenBank/DDBJ databases">
        <title>Toxilogical consequences of a new and cryptic species of cyanobacteria (Komarekiella delphini-convector) recovered from the epidermis of a bottlenose dolphin and 1500 ft. in the air.</title>
        <authorList>
            <person name="Brown A.O."/>
            <person name="Dvorak P."/>
            <person name="Villanueva C.D."/>
            <person name="Foss A.J."/>
            <person name="Garvey A.D."/>
            <person name="Gibson Q.A."/>
            <person name="Johansen J.R."/>
            <person name="Casamatta D.A."/>
        </authorList>
    </citation>
    <scope>NUCLEOTIDE SEQUENCE</scope>
    <source>
        <strain evidence="2">SJRDD-AB1</strain>
    </source>
</reference>
<dbReference type="Pfam" id="PF20694">
    <property type="entry name" value="TRADD-like_N"/>
    <property type="match status" value="1"/>
</dbReference>
<evidence type="ECO:0000313" key="3">
    <source>
        <dbReference type="Proteomes" id="UP001165986"/>
    </source>
</evidence>
<dbReference type="EMBL" id="VJXY01000012">
    <property type="protein sequence ID" value="MBD6616711.1"/>
    <property type="molecule type" value="Genomic_DNA"/>
</dbReference>
<dbReference type="RefSeq" id="WP_191757951.1">
    <property type="nucleotide sequence ID" value="NZ_VJXY01000012.1"/>
</dbReference>
<proteinExistence type="predicted"/>
<dbReference type="InterPro" id="IPR049341">
    <property type="entry name" value="TRADD-like_N"/>
</dbReference>
<feature type="domain" description="TRADD-like N-terminal" evidence="1">
    <location>
        <begin position="249"/>
        <end position="310"/>
    </location>
</feature>
<name>A0AA40VRV4_9NOST</name>
<gene>
    <name evidence="2" type="ORF">FNW02_12940</name>
</gene>
<dbReference type="Proteomes" id="UP001165986">
    <property type="component" value="Unassembled WGS sequence"/>
</dbReference>
<accession>A0AA40VRV4</accession>
<keyword evidence="3" id="KW-1185">Reference proteome</keyword>
<dbReference type="Pfam" id="PF08852">
    <property type="entry name" value="DUF1822"/>
    <property type="match status" value="1"/>
</dbReference>
<comment type="caution">
    <text evidence="2">The sequence shown here is derived from an EMBL/GenBank/DDBJ whole genome shotgun (WGS) entry which is preliminary data.</text>
</comment>
<dbReference type="AlphaFoldDB" id="A0AA40VRV4"/>
<sequence length="465" mass="52443">MDLFTLILIPFVVGIFTNRVDALIIASSVENVLKRLHHNDKQVNQELEKILKLCFLSALQTIAIECHKELIKLSPVQRYRAVIIYPPEHRDELQWLDLKLKQLVKELKHVKQAKYVDIPFKSLDEIASLLTSESQLLETGVQAVKEKLIAEALNEEFIPECYAAKVKTGLFEKVRENFTSEIKHNPLIREIFEVKLLANININLAEQKLKTQDLEESWRSYQTSQLPQASEARRTVKLELDVENLDAARLEVIIQHLQKLLDDGSIRLQRIEEGCMELVFDGSQKGLDKLDNLFKSGQLTEILGIPVQDVIGVDSNVGLNKTLVNLSQWLQNIIEAGWQTVEEVLGETDKLVFARSGTGDQGVLRAQQIDLEMQAIANSLALVVAVQPKADHQRDIRLQVYPISSKTLPQGLKCIVLDTSGKNLLEVQAKNTNKSIQLNISGKPGEQFSVQIQLGDASTKRNFVI</sequence>
<evidence type="ECO:0000313" key="2">
    <source>
        <dbReference type="EMBL" id="MBD6616711.1"/>
    </source>
</evidence>
<dbReference type="InterPro" id="IPR014951">
    <property type="entry name" value="DUF1822"/>
</dbReference>